<reference evidence="6 7" key="1">
    <citation type="submission" date="2024-09" db="EMBL/GenBank/DDBJ databases">
        <authorList>
            <person name="Lee S.D."/>
        </authorList>
    </citation>
    <scope>NUCLEOTIDE SEQUENCE [LARGE SCALE GENOMIC DNA]</scope>
    <source>
        <strain evidence="6 7">N1-3</strain>
    </source>
</reference>
<feature type="signal peptide" evidence="3">
    <location>
        <begin position="1"/>
        <end position="29"/>
    </location>
</feature>
<evidence type="ECO:0000256" key="3">
    <source>
        <dbReference type="SAM" id="SignalP"/>
    </source>
</evidence>
<keyword evidence="3" id="KW-0732">Signal</keyword>
<dbReference type="InterPro" id="IPR001434">
    <property type="entry name" value="OmcB-like_DUF11"/>
</dbReference>
<accession>A0ABV6XBT1</accession>
<gene>
    <name evidence="6" type="ORF">ACEZDB_34180</name>
</gene>
<feature type="region of interest" description="Disordered" evidence="1">
    <location>
        <begin position="533"/>
        <end position="574"/>
    </location>
</feature>
<comment type="caution">
    <text evidence="6">The sequence shown here is derived from an EMBL/GenBank/DDBJ whole genome shotgun (WGS) entry which is preliminary data.</text>
</comment>
<feature type="compositionally biased region" description="Pro residues" evidence="1">
    <location>
        <begin position="1541"/>
        <end position="1560"/>
    </location>
</feature>
<evidence type="ECO:0000259" key="5">
    <source>
        <dbReference type="Pfam" id="PF19407"/>
    </source>
</evidence>
<dbReference type="Proteomes" id="UP001592530">
    <property type="component" value="Unassembled WGS sequence"/>
</dbReference>
<keyword evidence="2" id="KW-0812">Transmembrane</keyword>
<feature type="chain" id="PRO_5045926536" evidence="3">
    <location>
        <begin position="30"/>
        <end position="1601"/>
    </location>
</feature>
<dbReference type="NCBIfam" id="TIGR04226">
    <property type="entry name" value="RrgB_K2N_iso_D2"/>
    <property type="match status" value="1"/>
</dbReference>
<feature type="domain" description="DUF5979" evidence="5">
    <location>
        <begin position="1435"/>
        <end position="1538"/>
    </location>
</feature>
<feature type="compositionally biased region" description="Polar residues" evidence="1">
    <location>
        <begin position="41"/>
        <end position="52"/>
    </location>
</feature>
<dbReference type="NCBIfam" id="TIGR01451">
    <property type="entry name" value="B_ant_repeat"/>
    <property type="match status" value="2"/>
</dbReference>
<dbReference type="Gene3D" id="2.60.40.1140">
    <property type="entry name" value="Collagen-binding surface protein Cna, B-type domain"/>
    <property type="match status" value="1"/>
</dbReference>
<dbReference type="InterPro" id="IPR046022">
    <property type="entry name" value="DUF5979"/>
</dbReference>
<evidence type="ECO:0000259" key="4">
    <source>
        <dbReference type="Pfam" id="PF01345"/>
    </source>
</evidence>
<protein>
    <submittedName>
        <fullName evidence="6">DUF5979 domain-containing protein</fullName>
    </submittedName>
</protein>
<keyword evidence="2" id="KW-0472">Membrane</keyword>
<dbReference type="Gene3D" id="2.60.40.740">
    <property type="match status" value="1"/>
</dbReference>
<dbReference type="Pfam" id="PF19407">
    <property type="entry name" value="DUF5979"/>
    <property type="match status" value="2"/>
</dbReference>
<dbReference type="RefSeq" id="WP_380559039.1">
    <property type="nucleotide sequence ID" value="NZ_JBHEZY010000021.1"/>
</dbReference>
<feature type="domain" description="DUF5979" evidence="5">
    <location>
        <begin position="1324"/>
        <end position="1429"/>
    </location>
</feature>
<dbReference type="EMBL" id="JBHEZY010000021">
    <property type="protein sequence ID" value="MFC1435696.1"/>
    <property type="molecule type" value="Genomic_DNA"/>
</dbReference>
<feature type="region of interest" description="Disordered" evidence="1">
    <location>
        <begin position="1537"/>
        <end position="1566"/>
    </location>
</feature>
<evidence type="ECO:0000256" key="2">
    <source>
        <dbReference type="SAM" id="Phobius"/>
    </source>
</evidence>
<keyword evidence="2" id="KW-1133">Transmembrane helix</keyword>
<dbReference type="InterPro" id="IPR047589">
    <property type="entry name" value="DUF11_rpt"/>
</dbReference>
<evidence type="ECO:0000313" key="6">
    <source>
        <dbReference type="EMBL" id="MFC1435696.1"/>
    </source>
</evidence>
<dbReference type="InterPro" id="IPR026466">
    <property type="entry name" value="Fim_isopep_form_D2_dom"/>
</dbReference>
<evidence type="ECO:0000313" key="7">
    <source>
        <dbReference type="Proteomes" id="UP001592530"/>
    </source>
</evidence>
<name>A0ABV6XBT1_9ACTN</name>
<dbReference type="Pfam" id="PF01345">
    <property type="entry name" value="DUF11"/>
    <property type="match status" value="1"/>
</dbReference>
<sequence length="1601" mass="165197">MRLPARGLRRLMAAALAFGLLAAAPGAAAAEAKAKRADPQSAVSITKTNDASNPLEPGDEFTYTIEAQCSGLTVDCVNFTVTDTLPPGLEVTSLPKSDSTRDVTYDEATRQLTISYHLPLTNPAGETGLRAGQSGSVEIGVRVPADAQIPDGTVLPNTATVTADNAAQKSAESDVTVTVPRVVKPVATKSWTDGSAVAGSGEESTLTLGVRNNSSSSADVTSLTISDTDPAVFEDFDFESATVTSFPKGADQAHLVVTTADGATHTGATITAPGPLPLPAGVTPGDVTGFQVVFTNSNGDPLPYDTDGGSVEVKLKLRDTTRSTGAPLRPTDKVTVNNCATPSADEKTDGTVDGTQACAPYDILPNILVLDSTKDFFADTNGDFTHQSSEHAVTGENSPVSSLVDVTNKSPFPVKTITVTEPDPSKPSSSLDAVDVTQVRLRFPAGATNAHLTVTYADGSTATSDYTADATVDVAKPGTSVTKVEVTYTGTDADGNPTIQPNAEAGLDLHGTLKDGVPAGTLTNCAAYTGDAGRSDGSGTASGGVCKDMPVETPDTDAGGDKTTDQTSVPVGQPIPMHLKITNNGNTPLVNPVLTDPPAKADGTPDFSQGTPFSILQIDSITLDPTSTPATIEVWDPRANAGAGAWVPYKSSNTAQLHRATAIRIAYTGDLPPEGTFTVNVVTERRPGTPDGTTFQNCFAITADGGYSSANPACSASMDTDPAADGASLNKSIDPGRLPKPVPGLPQQHADVTLTVVNTGNMSAKSLQMTDQDADFFDAVNLVSITSNQMAAGADRVQIDAYVGGKWINGTPSASAALPAGVAAASVTGLRATYTSTSTANGGYTITPCTTGTSCQGILHLDVSPRESLRSTGGPVPDHLEDTVSGSFLTKLEADGKPRPINPVNATLDLFKGTPRLDVSKTPDTVLSPGEDAPFFLKVVNTGTANVPDLVVRDDLPPGIAFNDSFAGDNGQPYKVEDQQVPAGTPPVPTPVFKETASGDRISALSWDFSQDSAGKPWVLAPGATFTIEIHVKLEAGVNAGDVVTNTMGASSSDPDLACEGSSETDGPLFGPGLHCTASATLTAKAGATFSARKWVSGRDSLGWYNALSKTTVPAGDSSCLSLTGPDGLLYTTSPCVALVNPGDQYHYLERLQNAGTEAATAMRVVDRLPVQGDRGVIIDQARNTAWDKRPTLASRPQLTGPGTMDLAYENDAAICADDLSMAGAGADPSAASCPGSTWNEPFSARASGFRAELTFPTPLAPGGTVVLTYAMDTPLDVAHNGDPTIAWNSFAHNEVTDRNGSPRVLQANEPIQVGVALAYGSLKLVKKVDSPSPQLTAALSRVPFPFHVTCVIHPQGRPDRTVLDQDYRVTAARPSTVDGIPAGADCSVWETSARGGSTDHTASDPVQLTISPGLGTPSVQTVEIANTFRFGALQLVKQLTGDGADAQRDTTFPIELSCALPDGDGSAGGLVLHKTYQVSADKAVTVQPLPVNTRCWAQETDSHGAATVTVDHGSADDPAVVTDDLTTPVTITVTNTFHLPPTPTPTPPSPTTPATPAPPHHGGLADTGGPGYLVFGGLLAGAVLIAGTVLQLTARRRRHG</sequence>
<feature type="domain" description="DUF11" evidence="4">
    <location>
        <begin position="43"/>
        <end position="172"/>
    </location>
</feature>
<proteinExistence type="predicted"/>
<feature type="region of interest" description="Disordered" evidence="1">
    <location>
        <begin position="34"/>
        <end position="55"/>
    </location>
</feature>
<feature type="transmembrane region" description="Helical" evidence="2">
    <location>
        <begin position="1573"/>
        <end position="1595"/>
    </location>
</feature>
<evidence type="ECO:0000256" key="1">
    <source>
        <dbReference type="SAM" id="MobiDB-lite"/>
    </source>
</evidence>
<organism evidence="6 7">
    <name type="scientific">Streptacidiphilus alkalitolerans</name>
    <dbReference type="NCBI Taxonomy" id="3342712"/>
    <lineage>
        <taxon>Bacteria</taxon>
        <taxon>Bacillati</taxon>
        <taxon>Actinomycetota</taxon>
        <taxon>Actinomycetes</taxon>
        <taxon>Kitasatosporales</taxon>
        <taxon>Streptomycetaceae</taxon>
        <taxon>Streptacidiphilus</taxon>
    </lineage>
</organism>